<gene>
    <name evidence="1" type="ordered locus">tll2455</name>
</gene>
<reference evidence="1 2" key="1">
    <citation type="journal article" date="2002" name="DNA Res.">
        <title>Complete genome structure of the thermophilic cyanobacterium Thermosynechococcus elongatus BP-1.</title>
        <authorList>
            <person name="Nakamura Y."/>
            <person name="Kaneko T."/>
            <person name="Sato S."/>
            <person name="Ikeuchi M."/>
            <person name="Katoh H."/>
            <person name="Sasamoto S."/>
            <person name="Watanabe A."/>
            <person name="Iriguchi M."/>
            <person name="Kawashima K."/>
            <person name="Kimura T."/>
            <person name="Kishida Y."/>
            <person name="Kiyokawa C."/>
            <person name="Kohara M."/>
            <person name="Matsumoto M."/>
            <person name="Matsuno A."/>
            <person name="Nakazaki N."/>
            <person name="Shimpo S."/>
            <person name="Sugimoto M."/>
            <person name="Takeuchi C."/>
            <person name="Yamada M."/>
            <person name="Tabata S."/>
        </authorList>
    </citation>
    <scope>NUCLEOTIDE SEQUENCE [LARGE SCALE GENOMIC DNA]</scope>
    <source>
        <strain evidence="2">IAM M-273 / NIES-2133 / BP-1</strain>
    </source>
</reference>
<dbReference type="KEGG" id="tel:tll2455"/>
<dbReference type="EnsemblBacteria" id="BAC10006">
    <property type="protein sequence ID" value="BAC10006"/>
    <property type="gene ID" value="BAC10006"/>
</dbReference>
<proteinExistence type="predicted"/>
<dbReference type="EMBL" id="BA000039">
    <property type="protein sequence ID" value="BAC10006.1"/>
    <property type="molecule type" value="Genomic_DNA"/>
</dbReference>
<evidence type="ECO:0000313" key="2">
    <source>
        <dbReference type="Proteomes" id="UP000000440"/>
    </source>
</evidence>
<dbReference type="eggNOG" id="ENOG502ZKHE">
    <property type="taxonomic scope" value="Bacteria"/>
</dbReference>
<keyword evidence="2" id="KW-1185">Reference proteome</keyword>
<dbReference type="AlphaFoldDB" id="Q8DG69"/>
<dbReference type="RefSeq" id="WP_011058286.1">
    <property type="nucleotide sequence ID" value="NC_004113.1"/>
</dbReference>
<dbReference type="STRING" id="197221.gene:10749075"/>
<accession>Q8DG69</accession>
<dbReference type="PATRIC" id="fig|197221.4.peg.2579"/>
<dbReference type="Proteomes" id="UP000000440">
    <property type="component" value="Chromosome"/>
</dbReference>
<evidence type="ECO:0000313" key="1">
    <source>
        <dbReference type="EMBL" id="BAC10006.1"/>
    </source>
</evidence>
<dbReference type="Gene3D" id="3.30.530.20">
    <property type="match status" value="1"/>
</dbReference>
<dbReference type="SUPFAM" id="SSF55961">
    <property type="entry name" value="Bet v1-like"/>
    <property type="match status" value="1"/>
</dbReference>
<organism evidence="1 2">
    <name type="scientific">Thermosynechococcus vestitus (strain NIES-2133 / IAM M-273 / BP-1)</name>
    <dbReference type="NCBI Taxonomy" id="197221"/>
    <lineage>
        <taxon>Bacteria</taxon>
        <taxon>Bacillati</taxon>
        <taxon>Cyanobacteriota</taxon>
        <taxon>Cyanophyceae</taxon>
        <taxon>Acaryochloridales</taxon>
        <taxon>Thermosynechococcaceae</taxon>
        <taxon>Thermosynechococcus</taxon>
    </lineage>
</organism>
<protein>
    <submittedName>
        <fullName evidence="1">Tll2455 protein</fullName>
    </submittedName>
</protein>
<sequence>MEISSQVELPFRRDAVYRTYRDRLPELVSWMPNVRAIEVQARNEQPQALEMVLVWHGGGEIPAAARAFLSDAMLSWTDYTHWDDRHYLTHWRIVPHAFTEAVDCQGENQFIATGDSTIIRSRGYLRIDPKRISGVPFFLASMIARVVEEYLGQRIEPNFQQLATSVGLFLHSQEN</sequence>
<dbReference type="InterPro" id="IPR023393">
    <property type="entry name" value="START-like_dom_sf"/>
</dbReference>
<name>Q8DG69_THEVB</name>